<dbReference type="SUPFAM" id="SSF53756">
    <property type="entry name" value="UDP-Glycosyltransferase/glycogen phosphorylase"/>
    <property type="match status" value="1"/>
</dbReference>
<evidence type="ECO:0000259" key="1">
    <source>
        <dbReference type="Pfam" id="PF00534"/>
    </source>
</evidence>
<gene>
    <name evidence="2" type="ORF">JJ685_07175</name>
</gene>
<accession>A0A936YYL8</accession>
<name>A0A936YYL8_9BURK</name>
<organism evidence="2 3">
    <name type="scientific">Ramlibacter monticola</name>
    <dbReference type="NCBI Taxonomy" id="1926872"/>
    <lineage>
        <taxon>Bacteria</taxon>
        <taxon>Pseudomonadati</taxon>
        <taxon>Pseudomonadota</taxon>
        <taxon>Betaproteobacteria</taxon>
        <taxon>Burkholderiales</taxon>
        <taxon>Comamonadaceae</taxon>
        <taxon>Ramlibacter</taxon>
    </lineage>
</organism>
<keyword evidence="3" id="KW-1185">Reference proteome</keyword>
<dbReference type="AlphaFoldDB" id="A0A936YYL8"/>
<dbReference type="NCBIfam" id="TIGR04348">
    <property type="entry name" value="selenoneine biosynthesis selenosugar synthase SenB"/>
    <property type="match status" value="1"/>
</dbReference>
<dbReference type="InterPro" id="IPR027627">
    <property type="entry name" value="Glycosyltransferase_put"/>
</dbReference>
<dbReference type="Pfam" id="PF00534">
    <property type="entry name" value="Glycos_transf_1"/>
    <property type="match status" value="1"/>
</dbReference>
<dbReference type="Proteomes" id="UP000599109">
    <property type="component" value="Unassembled WGS sequence"/>
</dbReference>
<feature type="domain" description="Glycosyl transferase family 1" evidence="1">
    <location>
        <begin position="143"/>
        <end position="279"/>
    </location>
</feature>
<dbReference type="GO" id="GO:0016757">
    <property type="term" value="F:glycosyltransferase activity"/>
    <property type="evidence" value="ECO:0007669"/>
    <property type="project" value="InterPro"/>
</dbReference>
<evidence type="ECO:0000313" key="3">
    <source>
        <dbReference type="Proteomes" id="UP000599109"/>
    </source>
</evidence>
<comment type="caution">
    <text evidence="2">The sequence shown here is derived from an EMBL/GenBank/DDBJ whole genome shotgun (WGS) entry which is preliminary data.</text>
</comment>
<proteinExistence type="predicted"/>
<evidence type="ECO:0000313" key="2">
    <source>
        <dbReference type="EMBL" id="MBL0390921.1"/>
    </source>
</evidence>
<dbReference type="InterPro" id="IPR001296">
    <property type="entry name" value="Glyco_trans_1"/>
</dbReference>
<dbReference type="Gene3D" id="3.40.50.2000">
    <property type="entry name" value="Glycogen Phosphorylase B"/>
    <property type="match status" value="1"/>
</dbReference>
<reference evidence="2 3" key="1">
    <citation type="journal article" date="2017" name="Int. J. Syst. Evol. Microbiol.">
        <title>Ramlibacter monticola sp. nov., isolated from forest soil.</title>
        <authorList>
            <person name="Chaudhary D.K."/>
            <person name="Kim J."/>
        </authorList>
    </citation>
    <scope>NUCLEOTIDE SEQUENCE [LARGE SCALE GENOMIC DNA]</scope>
    <source>
        <strain evidence="2 3">KACC 19175</strain>
    </source>
</reference>
<sequence>MPQSSSVVIVSPALADANNGNWRTARRWQQLLAGEREVRITNAWPDAAAAADGLMLALHARRSAAPIAAWAQAHPGRGLAVVLTGTDLYRDILADAAAQRSLELAQRLVVLQECGPEALPAWQRDKARVIYQSSPALPPLDRNDATLTAVTVGHLREVKSPQTLFAVARLLGQRDDIRIRHIGDATAEPALGDEARATQRDCPHYEWLGPLPHAATLEEIRRAHVLVHPSAMEGGAHAILEAVRGRTPVLASRVPGNVGMLGPDYQGYFAHGDAGALAQLLLACRAGQRAEAPASHLLGRLAAQCALRAPLFDAAAERSALLNLLHELDTAP</sequence>
<protein>
    <submittedName>
        <fullName evidence="2">TIGR04348 family glycosyltransferase</fullName>
    </submittedName>
</protein>
<dbReference type="EMBL" id="JAEQNE010000001">
    <property type="protein sequence ID" value="MBL0390921.1"/>
    <property type="molecule type" value="Genomic_DNA"/>
</dbReference>